<accession>A0ABN7WUL0</accession>
<feature type="non-terminal residue" evidence="2">
    <location>
        <position position="46"/>
    </location>
</feature>
<evidence type="ECO:0000313" key="2">
    <source>
        <dbReference type="EMBL" id="CAG8841262.1"/>
    </source>
</evidence>
<reference evidence="2 3" key="1">
    <citation type="submission" date="2021-06" db="EMBL/GenBank/DDBJ databases">
        <authorList>
            <person name="Kallberg Y."/>
            <person name="Tangrot J."/>
            <person name="Rosling A."/>
        </authorList>
    </citation>
    <scope>NUCLEOTIDE SEQUENCE [LARGE SCALE GENOMIC DNA]</scope>
    <source>
        <strain evidence="2 3">120-4 pot B 10/14</strain>
    </source>
</reference>
<sequence>EQSQTQTNKNIVRTINQQNITNDQEKNNVTNRSSGPISEDINEYAI</sequence>
<evidence type="ECO:0000256" key="1">
    <source>
        <dbReference type="SAM" id="MobiDB-lite"/>
    </source>
</evidence>
<protein>
    <submittedName>
        <fullName evidence="2">23360_t:CDS:1</fullName>
    </submittedName>
</protein>
<name>A0ABN7WUL0_GIGMA</name>
<feature type="region of interest" description="Disordered" evidence="1">
    <location>
        <begin position="19"/>
        <end position="46"/>
    </location>
</feature>
<dbReference type="EMBL" id="CAJVQB010065353">
    <property type="protein sequence ID" value="CAG8841262.1"/>
    <property type="molecule type" value="Genomic_DNA"/>
</dbReference>
<feature type="non-terminal residue" evidence="2">
    <location>
        <position position="1"/>
    </location>
</feature>
<keyword evidence="3" id="KW-1185">Reference proteome</keyword>
<organism evidence="2 3">
    <name type="scientific">Gigaspora margarita</name>
    <dbReference type="NCBI Taxonomy" id="4874"/>
    <lineage>
        <taxon>Eukaryota</taxon>
        <taxon>Fungi</taxon>
        <taxon>Fungi incertae sedis</taxon>
        <taxon>Mucoromycota</taxon>
        <taxon>Glomeromycotina</taxon>
        <taxon>Glomeromycetes</taxon>
        <taxon>Diversisporales</taxon>
        <taxon>Gigasporaceae</taxon>
        <taxon>Gigaspora</taxon>
    </lineage>
</organism>
<gene>
    <name evidence="2" type="ORF">GMARGA_LOCUS35332</name>
</gene>
<feature type="compositionally biased region" description="Polar residues" evidence="1">
    <location>
        <begin position="19"/>
        <end position="36"/>
    </location>
</feature>
<dbReference type="Proteomes" id="UP000789901">
    <property type="component" value="Unassembled WGS sequence"/>
</dbReference>
<proteinExistence type="predicted"/>
<comment type="caution">
    <text evidence="2">The sequence shown here is derived from an EMBL/GenBank/DDBJ whole genome shotgun (WGS) entry which is preliminary data.</text>
</comment>
<evidence type="ECO:0000313" key="3">
    <source>
        <dbReference type="Proteomes" id="UP000789901"/>
    </source>
</evidence>